<keyword evidence="3" id="KW-1003">Cell membrane</keyword>
<feature type="domain" description="Cadherin" evidence="14">
    <location>
        <begin position="459"/>
        <end position="487"/>
    </location>
</feature>
<evidence type="ECO:0000256" key="1">
    <source>
        <dbReference type="ARBA" id="ARBA00003436"/>
    </source>
</evidence>
<sequence length="850" mass="94114">MSARNLVCAFDSHASLWLILVSFGCIVHGQVRYSIPEEMAKGSVVGNVAEDLGIDLKRLRSGRARIIAGDNSPYVELNTDKGTLAVSERIDRELLCKQTSPCSFTLPGARFLLDSAFDPDVGENTIQSYTLKPTDHFILKQETRADGNKYIDMMLLSPVDRESHEELSLVLTAIDGCHPPKSGMMKINIHVLDVNDNTPVFSKKLYRASVPENAPKGSPVAKVSATDADKGINGEVTFAFRYSADSNNGLFRIDAQSGEIFVFGHLDFEKAKKYELNIEAKDHGGFTDSCAVIIDIIDVNDNIPVISLTSFTNPVSENSPPGTTIAVINVKDIDSGENGQVRCSISKDSPFVIRSSLRNYYTLLTDEELNREIVSEYNVTITATDEGSSPLSSNKTITLRVSDVNDNTPIFEKESYITNIVENNSPGVSLFTVRASDADCCQNARVSYILEDSVVNGVAHDGGSPALSGNASVHVLVLDQNDNPPQVLYPVQTSGAMVAEMVPLVAVDVDSGQNAWLSYKLKKTTDRALFEIGLQNGEIRTVRLVTDKDTLKQKLTIVVEDNGQPSRSATVNVNVAMANSFPEVLSEYPDFTHDKDYNDNLTFYLILALAVVSLLFIFSIIAIMSVKIYRWKQKKRFYKTAANLPVIPYYPPVYQDGNLGTLQHVYNYEVCGTTDSRMSDVRFARPYICFSVSVNCQFRYSFHEEMTTGSFVGNIVQDLGLQVKRLKSSRARIFTEDNREYIGINVDKGTLVVKERRDKQELCAQVAPCSLHFRIILENPIELLRIDVEILDINDNTTVFSNKDIRIEISEGSLSGARFPLENAMEPDVGINSIQTYSLLPSDLKQHSHA</sequence>
<dbReference type="Proteomes" id="UP000694395">
    <property type="component" value="Chromosome 12"/>
</dbReference>
<dbReference type="GeneTree" id="ENSGT00940000164468"/>
<dbReference type="GO" id="GO:0005886">
    <property type="term" value="C:plasma membrane"/>
    <property type="evidence" value="ECO:0007669"/>
    <property type="project" value="UniProtKB-SubCell"/>
</dbReference>
<evidence type="ECO:0000256" key="8">
    <source>
        <dbReference type="ARBA" id="ARBA00022889"/>
    </source>
</evidence>
<reference evidence="15" key="3">
    <citation type="submission" date="2025-09" db="UniProtKB">
        <authorList>
            <consortium name="Ensembl"/>
        </authorList>
    </citation>
    <scope>IDENTIFICATION</scope>
</reference>
<evidence type="ECO:0000313" key="16">
    <source>
        <dbReference type="Proteomes" id="UP000694395"/>
    </source>
</evidence>
<dbReference type="PROSITE" id="PS51257">
    <property type="entry name" value="PROKAR_LIPOPROTEIN"/>
    <property type="match status" value="1"/>
</dbReference>
<dbReference type="GO" id="GO:0007156">
    <property type="term" value="P:homophilic cell adhesion via plasma membrane adhesion molecules"/>
    <property type="evidence" value="ECO:0007669"/>
    <property type="project" value="InterPro"/>
</dbReference>
<evidence type="ECO:0000256" key="5">
    <source>
        <dbReference type="ARBA" id="ARBA00022729"/>
    </source>
</evidence>
<name>A0A8C7ULH0_ONCMY</name>
<dbReference type="Pfam" id="PF16492">
    <property type="entry name" value="Cadherin_C_2"/>
    <property type="match status" value="1"/>
</dbReference>
<dbReference type="InterPro" id="IPR050174">
    <property type="entry name" value="Protocadherin/Cadherin-CA"/>
</dbReference>
<dbReference type="Pfam" id="PF08266">
    <property type="entry name" value="Cadherin_2"/>
    <property type="match status" value="2"/>
</dbReference>
<dbReference type="FunFam" id="2.60.40.60:FF:000129">
    <property type="entry name" value="protocadherin alpha-C2 isoform X1"/>
    <property type="match status" value="1"/>
</dbReference>
<dbReference type="InterPro" id="IPR015919">
    <property type="entry name" value="Cadherin-like_sf"/>
</dbReference>
<evidence type="ECO:0000256" key="13">
    <source>
        <dbReference type="SAM" id="Phobius"/>
    </source>
</evidence>
<evidence type="ECO:0000313" key="15">
    <source>
        <dbReference type="Ensembl" id="ENSOMYP00000095861.2"/>
    </source>
</evidence>
<protein>
    <recommendedName>
        <fullName evidence="14">Cadherin domain-containing protein</fullName>
    </recommendedName>
</protein>
<dbReference type="PRINTS" id="PR00205">
    <property type="entry name" value="CADHERIN"/>
</dbReference>
<evidence type="ECO:0000256" key="11">
    <source>
        <dbReference type="ARBA" id="ARBA00023180"/>
    </source>
</evidence>
<dbReference type="FunFam" id="2.60.40.60:FF:000006">
    <property type="entry name" value="Protocadherin alpha 2"/>
    <property type="match status" value="2"/>
</dbReference>
<keyword evidence="4 13" id="KW-0812">Transmembrane</keyword>
<keyword evidence="6" id="KW-0677">Repeat</keyword>
<dbReference type="InterPro" id="IPR032455">
    <property type="entry name" value="Cadherin_C"/>
</dbReference>
<evidence type="ECO:0000256" key="3">
    <source>
        <dbReference type="ARBA" id="ARBA00022475"/>
    </source>
</evidence>
<dbReference type="GO" id="GO:0005509">
    <property type="term" value="F:calcium ion binding"/>
    <property type="evidence" value="ECO:0007669"/>
    <property type="project" value="UniProtKB-UniRule"/>
</dbReference>
<feature type="domain" description="Cadherin" evidence="14">
    <location>
        <begin position="202"/>
        <end position="306"/>
    </location>
</feature>
<dbReference type="FunFam" id="2.60.40.60:FF:000007">
    <property type="entry name" value="Protocadherin alpha 2"/>
    <property type="match status" value="1"/>
</dbReference>
<keyword evidence="5" id="KW-0732">Signal</keyword>
<keyword evidence="7 12" id="KW-0106">Calcium</keyword>
<dbReference type="CDD" id="cd11304">
    <property type="entry name" value="Cadherin_repeat"/>
    <property type="match status" value="5"/>
</dbReference>
<keyword evidence="16" id="KW-1185">Reference proteome</keyword>
<dbReference type="InterPro" id="IPR013164">
    <property type="entry name" value="Cadherin_N"/>
</dbReference>
<evidence type="ECO:0000259" key="14">
    <source>
        <dbReference type="PROSITE" id="PS50268"/>
    </source>
</evidence>
<evidence type="ECO:0000256" key="9">
    <source>
        <dbReference type="ARBA" id="ARBA00022989"/>
    </source>
</evidence>
<reference evidence="15" key="1">
    <citation type="submission" date="2020-07" db="EMBL/GenBank/DDBJ databases">
        <title>A long reads based de novo assembly of the rainbow trout Arlee double haploid line genome.</title>
        <authorList>
            <person name="Gao G."/>
            <person name="Palti Y."/>
        </authorList>
    </citation>
    <scope>NUCLEOTIDE SEQUENCE [LARGE SCALE GENOMIC DNA]</scope>
</reference>
<dbReference type="FunFam" id="2.60.40.60:FF:000002">
    <property type="entry name" value="Protocadherin alpha 2"/>
    <property type="match status" value="1"/>
</dbReference>
<keyword evidence="10 13" id="KW-0472">Membrane</keyword>
<feature type="domain" description="Cadherin" evidence="14">
    <location>
        <begin position="115"/>
        <end position="201"/>
    </location>
</feature>
<dbReference type="Gene3D" id="2.60.40.60">
    <property type="entry name" value="Cadherins"/>
    <property type="match status" value="8"/>
</dbReference>
<keyword evidence="9 13" id="KW-1133">Transmembrane helix</keyword>
<feature type="domain" description="Cadherin" evidence="14">
    <location>
        <begin position="307"/>
        <end position="411"/>
    </location>
</feature>
<dbReference type="Ensembl" id="ENSOMYT00000104160.2">
    <property type="protein sequence ID" value="ENSOMYP00000095861.2"/>
    <property type="gene ID" value="ENSOMYG00000043659.2"/>
</dbReference>
<dbReference type="SMART" id="SM00112">
    <property type="entry name" value="CA"/>
    <property type="match status" value="5"/>
</dbReference>
<dbReference type="SUPFAM" id="SSF49313">
    <property type="entry name" value="Cadherin-like"/>
    <property type="match status" value="7"/>
</dbReference>
<evidence type="ECO:0000256" key="10">
    <source>
        <dbReference type="ARBA" id="ARBA00023136"/>
    </source>
</evidence>
<dbReference type="FunFam" id="2.60.40.60:FF:000004">
    <property type="entry name" value="Protocadherin 1 gamma 2"/>
    <property type="match status" value="1"/>
</dbReference>
<proteinExistence type="predicted"/>
<dbReference type="AlphaFoldDB" id="A0A8C7ULH0"/>
<dbReference type="InterPro" id="IPR020894">
    <property type="entry name" value="Cadherin_CS"/>
</dbReference>
<dbReference type="PROSITE" id="PS00232">
    <property type="entry name" value="CADHERIN_1"/>
    <property type="match status" value="3"/>
</dbReference>
<dbReference type="Pfam" id="PF00028">
    <property type="entry name" value="Cadherin"/>
    <property type="match status" value="3"/>
</dbReference>
<comment type="subcellular location">
    <subcellularLocation>
        <location evidence="2">Cell membrane</location>
        <topology evidence="2">Single-pass type I membrane protein</topology>
    </subcellularLocation>
</comment>
<feature type="transmembrane region" description="Helical" evidence="13">
    <location>
        <begin position="601"/>
        <end position="626"/>
    </location>
</feature>
<organism evidence="15 16">
    <name type="scientific">Oncorhynchus mykiss</name>
    <name type="common">Rainbow trout</name>
    <name type="synonym">Salmo gairdneri</name>
    <dbReference type="NCBI Taxonomy" id="8022"/>
    <lineage>
        <taxon>Eukaryota</taxon>
        <taxon>Metazoa</taxon>
        <taxon>Chordata</taxon>
        <taxon>Craniata</taxon>
        <taxon>Vertebrata</taxon>
        <taxon>Euteleostomi</taxon>
        <taxon>Actinopterygii</taxon>
        <taxon>Neopterygii</taxon>
        <taxon>Teleostei</taxon>
        <taxon>Protacanthopterygii</taxon>
        <taxon>Salmoniformes</taxon>
        <taxon>Salmonidae</taxon>
        <taxon>Salmoninae</taxon>
        <taxon>Oncorhynchus</taxon>
    </lineage>
</organism>
<evidence type="ECO:0000256" key="6">
    <source>
        <dbReference type="ARBA" id="ARBA00022737"/>
    </source>
</evidence>
<dbReference type="PROSITE" id="PS50268">
    <property type="entry name" value="CADHERIN_2"/>
    <property type="match status" value="5"/>
</dbReference>
<dbReference type="InterPro" id="IPR002126">
    <property type="entry name" value="Cadherin-like_dom"/>
</dbReference>
<keyword evidence="8" id="KW-0130">Cell adhesion</keyword>
<dbReference type="GO" id="GO:0009653">
    <property type="term" value="P:anatomical structure morphogenesis"/>
    <property type="evidence" value="ECO:0007669"/>
    <property type="project" value="UniProtKB-ARBA"/>
</dbReference>
<evidence type="ECO:0000256" key="4">
    <source>
        <dbReference type="ARBA" id="ARBA00022692"/>
    </source>
</evidence>
<accession>A0A8C7ULH0</accession>
<evidence type="ECO:0000256" key="7">
    <source>
        <dbReference type="ARBA" id="ARBA00022837"/>
    </source>
</evidence>
<keyword evidence="11" id="KW-0325">Glycoprotein</keyword>
<evidence type="ECO:0000256" key="2">
    <source>
        <dbReference type="ARBA" id="ARBA00004251"/>
    </source>
</evidence>
<evidence type="ECO:0000256" key="12">
    <source>
        <dbReference type="PROSITE-ProRule" id="PRU00043"/>
    </source>
</evidence>
<reference evidence="15" key="2">
    <citation type="submission" date="2025-08" db="UniProtKB">
        <authorList>
            <consortium name="Ensembl"/>
        </authorList>
    </citation>
    <scope>IDENTIFICATION</scope>
</reference>
<feature type="domain" description="Cadherin" evidence="14">
    <location>
        <begin position="495"/>
        <end position="591"/>
    </location>
</feature>
<comment type="function">
    <text evidence="1">Potential calcium-dependent cell-adhesion protein. May be involved in the establishment and maintenance of specific neuronal connections in the brain.</text>
</comment>
<dbReference type="PANTHER" id="PTHR24028">
    <property type="entry name" value="CADHERIN-87A"/>
    <property type="match status" value="1"/>
</dbReference>
<dbReference type="PANTHER" id="PTHR24028:SF296">
    <property type="entry name" value="PROTOCADHERIN 1 GAMMA 11 PRECURSOR-RELATED"/>
    <property type="match status" value="1"/>
</dbReference>